<comment type="similarity">
    <text evidence="2 7">Belongs to the UPF0056 (MarC) family.</text>
</comment>
<dbReference type="Proteomes" id="UP000316291">
    <property type="component" value="Unassembled WGS sequence"/>
</dbReference>
<keyword evidence="3" id="KW-1003">Cell membrane</keyword>
<evidence type="ECO:0000256" key="1">
    <source>
        <dbReference type="ARBA" id="ARBA00004651"/>
    </source>
</evidence>
<evidence type="ECO:0000256" key="4">
    <source>
        <dbReference type="ARBA" id="ARBA00022692"/>
    </source>
</evidence>
<keyword evidence="4 7" id="KW-0812">Transmembrane</keyword>
<accession>A0A562RIS8</accession>
<name>A0A562RIS8_9BRAD</name>
<feature type="transmembrane region" description="Helical" evidence="7">
    <location>
        <begin position="206"/>
        <end position="226"/>
    </location>
</feature>
<dbReference type="GO" id="GO:0005886">
    <property type="term" value="C:plasma membrane"/>
    <property type="evidence" value="ECO:0007669"/>
    <property type="project" value="UniProtKB-SubCell"/>
</dbReference>
<feature type="transmembrane region" description="Helical" evidence="7">
    <location>
        <begin position="91"/>
        <end position="114"/>
    </location>
</feature>
<evidence type="ECO:0000256" key="5">
    <source>
        <dbReference type="ARBA" id="ARBA00022989"/>
    </source>
</evidence>
<feature type="transmembrane region" description="Helical" evidence="7">
    <location>
        <begin position="27"/>
        <end position="51"/>
    </location>
</feature>
<reference evidence="8 9" key="1">
    <citation type="journal article" date="2015" name="Stand. Genomic Sci.">
        <title>Genomic Encyclopedia of Bacterial and Archaeal Type Strains, Phase III: the genomes of soil and plant-associated and newly described type strains.</title>
        <authorList>
            <person name="Whitman W.B."/>
            <person name="Woyke T."/>
            <person name="Klenk H.P."/>
            <person name="Zhou Y."/>
            <person name="Lilburn T.G."/>
            <person name="Beck B.J."/>
            <person name="De Vos P."/>
            <person name="Vandamme P."/>
            <person name="Eisen J.A."/>
            <person name="Garrity G."/>
            <person name="Hugenholtz P."/>
            <person name="Kyrpides N.C."/>
        </authorList>
    </citation>
    <scope>NUCLEOTIDE SEQUENCE [LARGE SCALE GENOMIC DNA]</scope>
    <source>
        <strain evidence="8 9">CGMCC 1.10948</strain>
    </source>
</reference>
<organism evidence="8 9">
    <name type="scientific">Bradyrhizobium huanghuaihaiense</name>
    <dbReference type="NCBI Taxonomy" id="990078"/>
    <lineage>
        <taxon>Bacteria</taxon>
        <taxon>Pseudomonadati</taxon>
        <taxon>Pseudomonadota</taxon>
        <taxon>Alphaproteobacteria</taxon>
        <taxon>Hyphomicrobiales</taxon>
        <taxon>Nitrobacteraceae</taxon>
        <taxon>Bradyrhizobium</taxon>
    </lineage>
</organism>
<dbReference type="EMBL" id="VLLA01000010">
    <property type="protein sequence ID" value="TWI68260.1"/>
    <property type="molecule type" value="Genomic_DNA"/>
</dbReference>
<dbReference type="InterPro" id="IPR002771">
    <property type="entry name" value="Multi_antbiot-R_MarC"/>
</dbReference>
<dbReference type="Pfam" id="PF01914">
    <property type="entry name" value="MarC"/>
    <property type="match status" value="1"/>
</dbReference>
<evidence type="ECO:0000256" key="2">
    <source>
        <dbReference type="ARBA" id="ARBA00009784"/>
    </source>
</evidence>
<dbReference type="PANTHER" id="PTHR33508">
    <property type="entry name" value="UPF0056 MEMBRANE PROTEIN YHCE"/>
    <property type="match status" value="1"/>
</dbReference>
<proteinExistence type="inferred from homology"/>
<evidence type="ECO:0000313" key="8">
    <source>
        <dbReference type="EMBL" id="TWI68260.1"/>
    </source>
</evidence>
<keyword evidence="6 7" id="KW-0472">Membrane</keyword>
<dbReference type="AlphaFoldDB" id="A0A562RIS8"/>
<comment type="caution">
    <text evidence="8">The sequence shown here is derived from an EMBL/GenBank/DDBJ whole genome shotgun (WGS) entry which is preliminary data.</text>
</comment>
<dbReference type="NCBIfam" id="TIGR00427">
    <property type="entry name" value="NAAT family transporter"/>
    <property type="match status" value="1"/>
</dbReference>
<feature type="transmembrane region" description="Helical" evidence="7">
    <location>
        <begin position="63"/>
        <end position="85"/>
    </location>
</feature>
<evidence type="ECO:0000313" key="9">
    <source>
        <dbReference type="Proteomes" id="UP000316291"/>
    </source>
</evidence>
<dbReference type="PANTHER" id="PTHR33508:SF1">
    <property type="entry name" value="UPF0056 MEMBRANE PROTEIN YHCE"/>
    <property type="match status" value="1"/>
</dbReference>
<evidence type="ECO:0000256" key="3">
    <source>
        <dbReference type="ARBA" id="ARBA00022475"/>
    </source>
</evidence>
<sequence length="231" mass="24275">MFLAKAAASRYGFLPELRQRRFPMLDFALSAFVTLLLVVDPVGLAPAFLAATSGMPDKVKRTIALRAPLIAASILVVIALVGNWLLRQLGIGIPAFQIAGGLLLFGVSYQMIFGDRPHREAREADKATSEHASDVAVFPLAIPMMAGPGAIATTLLLSGDAGYGARLAIIIAIVLAVCLLCMLCFLSANLIARTLGRTGNAVLSRVLGMLLAAYSVQFVINGIAAVRASLA</sequence>
<evidence type="ECO:0000256" key="7">
    <source>
        <dbReference type="RuleBase" id="RU362048"/>
    </source>
</evidence>
<keyword evidence="9" id="KW-1185">Reference proteome</keyword>
<keyword evidence="5 7" id="KW-1133">Transmembrane helix</keyword>
<feature type="transmembrane region" description="Helical" evidence="7">
    <location>
        <begin position="135"/>
        <end position="157"/>
    </location>
</feature>
<comment type="subcellular location">
    <subcellularLocation>
        <location evidence="1 7">Cell membrane</location>
        <topology evidence="1 7">Multi-pass membrane protein</topology>
    </subcellularLocation>
</comment>
<gene>
    <name evidence="8" type="ORF">IQ16_04104</name>
</gene>
<protein>
    <recommendedName>
        <fullName evidence="7">UPF0056 membrane protein</fullName>
    </recommendedName>
</protein>
<evidence type="ECO:0000256" key="6">
    <source>
        <dbReference type="ARBA" id="ARBA00023136"/>
    </source>
</evidence>
<feature type="transmembrane region" description="Helical" evidence="7">
    <location>
        <begin position="163"/>
        <end position="186"/>
    </location>
</feature>